<comment type="caution">
    <text evidence="1">The sequence shown here is derived from an EMBL/GenBank/DDBJ whole genome shotgun (WGS) entry which is preliminary data.</text>
</comment>
<proteinExistence type="predicted"/>
<accession>A0A6G1FFJ5</accession>
<dbReference type="EMBL" id="SPHZ02000001">
    <property type="protein sequence ID" value="KAF0935552.1"/>
    <property type="molecule type" value="Genomic_DNA"/>
</dbReference>
<evidence type="ECO:0000313" key="1">
    <source>
        <dbReference type="EMBL" id="KAF0935552.1"/>
    </source>
</evidence>
<sequence>MTSDFMWLEVDLDAGSGPPCIFSSGGLDFHCWRSKSGLNRSLGATSRLHHPLFSYFVDEKEGTTAVLDHGCDDAAACLPSTRRSLMRPSLSPDGH</sequence>
<name>A0A6G1FFJ5_9ORYZ</name>
<reference evidence="1 2" key="1">
    <citation type="submission" date="2019-11" db="EMBL/GenBank/DDBJ databases">
        <title>Whole genome sequence of Oryza granulata.</title>
        <authorList>
            <person name="Li W."/>
        </authorList>
    </citation>
    <scope>NUCLEOTIDE SEQUENCE [LARGE SCALE GENOMIC DNA]</scope>
    <source>
        <strain evidence="2">cv. Menghai</strain>
        <tissue evidence="1">Leaf</tissue>
    </source>
</reference>
<keyword evidence="2" id="KW-1185">Reference proteome</keyword>
<evidence type="ECO:0000313" key="2">
    <source>
        <dbReference type="Proteomes" id="UP000479710"/>
    </source>
</evidence>
<organism evidence="1 2">
    <name type="scientific">Oryza meyeriana var. granulata</name>
    <dbReference type="NCBI Taxonomy" id="110450"/>
    <lineage>
        <taxon>Eukaryota</taxon>
        <taxon>Viridiplantae</taxon>
        <taxon>Streptophyta</taxon>
        <taxon>Embryophyta</taxon>
        <taxon>Tracheophyta</taxon>
        <taxon>Spermatophyta</taxon>
        <taxon>Magnoliopsida</taxon>
        <taxon>Liliopsida</taxon>
        <taxon>Poales</taxon>
        <taxon>Poaceae</taxon>
        <taxon>BOP clade</taxon>
        <taxon>Oryzoideae</taxon>
        <taxon>Oryzeae</taxon>
        <taxon>Oryzinae</taxon>
        <taxon>Oryza</taxon>
        <taxon>Oryza meyeriana</taxon>
    </lineage>
</organism>
<protein>
    <submittedName>
        <fullName evidence="1">Uncharacterized protein</fullName>
    </submittedName>
</protein>
<dbReference type="Proteomes" id="UP000479710">
    <property type="component" value="Unassembled WGS sequence"/>
</dbReference>
<dbReference type="AlphaFoldDB" id="A0A6G1FFJ5"/>
<gene>
    <name evidence="1" type="ORF">E2562_034362</name>
</gene>